<reference evidence="1 2" key="1">
    <citation type="journal article" date="2023" name="IMA Fungus">
        <title>Comparative genomic study of the Penicillium genus elucidates a diverse pangenome and 15 lateral gene transfer events.</title>
        <authorList>
            <person name="Petersen C."/>
            <person name="Sorensen T."/>
            <person name="Nielsen M.R."/>
            <person name="Sondergaard T.E."/>
            <person name="Sorensen J.L."/>
            <person name="Fitzpatrick D.A."/>
            <person name="Frisvad J.C."/>
            <person name="Nielsen K.L."/>
        </authorList>
    </citation>
    <scope>NUCLEOTIDE SEQUENCE [LARGE SCALE GENOMIC DNA]</scope>
    <source>
        <strain evidence="1 2">IBT 3361</strain>
    </source>
</reference>
<evidence type="ECO:0000313" key="2">
    <source>
        <dbReference type="Proteomes" id="UP001220256"/>
    </source>
</evidence>
<dbReference type="EMBL" id="JAPVEB010000004">
    <property type="protein sequence ID" value="KAJ5264797.1"/>
    <property type="molecule type" value="Genomic_DNA"/>
</dbReference>
<evidence type="ECO:0000313" key="1">
    <source>
        <dbReference type="EMBL" id="KAJ5264797.1"/>
    </source>
</evidence>
<proteinExistence type="predicted"/>
<dbReference type="Proteomes" id="UP001220256">
    <property type="component" value="Unassembled WGS sequence"/>
</dbReference>
<protein>
    <submittedName>
        <fullName evidence="1">Uncharacterized protein</fullName>
    </submittedName>
</protein>
<name>A0ABQ8WDW3_PENCH</name>
<organism evidence="1 2">
    <name type="scientific">Penicillium chrysogenum</name>
    <name type="common">Penicillium notatum</name>
    <dbReference type="NCBI Taxonomy" id="5076"/>
    <lineage>
        <taxon>Eukaryota</taxon>
        <taxon>Fungi</taxon>
        <taxon>Dikarya</taxon>
        <taxon>Ascomycota</taxon>
        <taxon>Pezizomycotina</taxon>
        <taxon>Eurotiomycetes</taxon>
        <taxon>Eurotiomycetidae</taxon>
        <taxon>Eurotiales</taxon>
        <taxon>Aspergillaceae</taxon>
        <taxon>Penicillium</taxon>
        <taxon>Penicillium chrysogenum species complex</taxon>
    </lineage>
</organism>
<gene>
    <name evidence="1" type="ORF">N7505_007590</name>
</gene>
<sequence>MTLTIPQEIITAIELLDDVGDTVETIATNLGANRLDRRSFRKYLCDYADRAASDAQLINASREDTPQCANRGMLLAYAHMELLCWLAKNNYTISTTSVNWYSWRKIRAKYRLPLLGVSTQKSHLARKLRHIKTIADQLYAEIDGKNIPFLHGGVKYRKASVCPPVDPPPGMDDLVHRATLAHKQLSQSF</sequence>
<accession>A0ABQ8WDW3</accession>
<keyword evidence="2" id="KW-1185">Reference proteome</keyword>
<comment type="caution">
    <text evidence="1">The sequence shown here is derived from an EMBL/GenBank/DDBJ whole genome shotgun (WGS) entry which is preliminary data.</text>
</comment>